<keyword evidence="6" id="KW-1185">Reference proteome</keyword>
<keyword evidence="2" id="KW-0175">Coiled coil</keyword>
<protein>
    <recommendedName>
        <fullName evidence="7">NACHT domain-containing protein</fullName>
    </recommendedName>
</protein>
<evidence type="ECO:0000256" key="2">
    <source>
        <dbReference type="SAM" id="Coils"/>
    </source>
</evidence>
<dbReference type="Gene3D" id="3.40.50.300">
    <property type="entry name" value="P-loop containing nucleotide triphosphate hydrolases"/>
    <property type="match status" value="1"/>
</dbReference>
<organism evidence="5 6">
    <name type="scientific">Monilinia vaccinii-corymbosi</name>
    <dbReference type="NCBI Taxonomy" id="61207"/>
    <lineage>
        <taxon>Eukaryota</taxon>
        <taxon>Fungi</taxon>
        <taxon>Dikarya</taxon>
        <taxon>Ascomycota</taxon>
        <taxon>Pezizomycotina</taxon>
        <taxon>Leotiomycetes</taxon>
        <taxon>Helotiales</taxon>
        <taxon>Sclerotiniaceae</taxon>
        <taxon>Monilinia</taxon>
    </lineage>
</organism>
<dbReference type="Pfam" id="PF24883">
    <property type="entry name" value="NPHP3_N"/>
    <property type="match status" value="1"/>
</dbReference>
<proteinExistence type="predicted"/>
<dbReference type="InterPro" id="IPR031352">
    <property type="entry name" value="SesA"/>
</dbReference>
<dbReference type="EMBL" id="CP063406">
    <property type="protein sequence ID" value="QSZ31284.1"/>
    <property type="molecule type" value="Genomic_DNA"/>
</dbReference>
<accession>A0A8A3P517</accession>
<gene>
    <name evidence="5" type="ORF">DSL72_000847</name>
</gene>
<name>A0A8A3P517_9HELO</name>
<dbReference type="PANTHER" id="PTHR10039">
    <property type="entry name" value="AMELOGENIN"/>
    <property type="match status" value="1"/>
</dbReference>
<dbReference type="InterPro" id="IPR056884">
    <property type="entry name" value="NPHP3-like_N"/>
</dbReference>
<feature type="coiled-coil region" evidence="2">
    <location>
        <begin position="55"/>
        <end position="85"/>
    </location>
</feature>
<evidence type="ECO:0000256" key="1">
    <source>
        <dbReference type="ARBA" id="ARBA00022737"/>
    </source>
</evidence>
<dbReference type="OrthoDB" id="195446at2759"/>
<evidence type="ECO:0000313" key="5">
    <source>
        <dbReference type="EMBL" id="QSZ31284.1"/>
    </source>
</evidence>
<evidence type="ECO:0000313" key="6">
    <source>
        <dbReference type="Proteomes" id="UP000672032"/>
    </source>
</evidence>
<feature type="domain" description="NACHT-NTPase and P-loop NTPases N-terminal" evidence="3">
    <location>
        <begin position="10"/>
        <end position="121"/>
    </location>
</feature>
<sequence>MSFGFGIGDIIAVIQLAQKIRNKFTGAPNHVRNLRIVLQDIEEEPSVPDLDAIQNNKLKEIVNGCRNVLEDLQQMLNKYGELESDSRGVGKKIKIVWKKLQWDPKQIAELRSRIATSVNLLNNFQGKLTHKQLQEMKSNADQFYKRQAIQELNQESLKIVNWLTSIDYAPQQHDYIKQRQGETGKWLLDSQEFNNWVNSDKQKLFCPGIPGAGKTILTSIVVEEITNRLEKDKNMGLAYLYCNFRRKHEQTIDDLLSSLLKQLANVNLFYQTL</sequence>
<evidence type="ECO:0000259" key="4">
    <source>
        <dbReference type="Pfam" id="PF24883"/>
    </source>
</evidence>
<keyword evidence="1" id="KW-0677">Repeat</keyword>
<dbReference type="InterPro" id="IPR027417">
    <property type="entry name" value="P-loop_NTPase"/>
</dbReference>
<dbReference type="Proteomes" id="UP000672032">
    <property type="component" value="Chromosome 2"/>
</dbReference>
<dbReference type="Pfam" id="PF17107">
    <property type="entry name" value="SesA"/>
    <property type="match status" value="1"/>
</dbReference>
<reference evidence="5" key="1">
    <citation type="submission" date="2020-10" db="EMBL/GenBank/DDBJ databases">
        <title>Genome Sequence of Monilinia vaccinii-corymbosi Sheds Light on Mummy Berry Disease Infection of Blueberry and Mating Type.</title>
        <authorList>
            <person name="Yow A.G."/>
            <person name="Zhang Y."/>
            <person name="Bansal K."/>
            <person name="Eacker S.M."/>
            <person name="Sullivan S."/>
            <person name="Liachko I."/>
            <person name="Cubeta M.A."/>
            <person name="Rollins J.A."/>
            <person name="Ashrafi H."/>
        </authorList>
    </citation>
    <scope>NUCLEOTIDE SEQUENCE</scope>
    <source>
        <strain evidence="5">RL-1</strain>
    </source>
</reference>
<evidence type="ECO:0000259" key="3">
    <source>
        <dbReference type="Pfam" id="PF17107"/>
    </source>
</evidence>
<feature type="domain" description="Nephrocystin 3-like N-terminal" evidence="4">
    <location>
        <begin position="183"/>
        <end position="266"/>
    </location>
</feature>
<evidence type="ECO:0008006" key="7">
    <source>
        <dbReference type="Google" id="ProtNLM"/>
    </source>
</evidence>
<dbReference type="AlphaFoldDB" id="A0A8A3P517"/>
<dbReference type="PANTHER" id="PTHR10039:SF15">
    <property type="entry name" value="NACHT DOMAIN-CONTAINING PROTEIN"/>
    <property type="match status" value="1"/>
</dbReference>